<dbReference type="PANTHER" id="PTHR16172">
    <property type="entry name" value="MAJOR FACILITATOR SUPERFAMILY DOMAIN-CONTAINING PROTEIN 6-LIKE"/>
    <property type="match status" value="1"/>
</dbReference>
<evidence type="ECO:0000256" key="6">
    <source>
        <dbReference type="SAM" id="MobiDB-lite"/>
    </source>
</evidence>
<feature type="transmembrane region" description="Helical" evidence="7">
    <location>
        <begin position="563"/>
        <end position="580"/>
    </location>
</feature>
<dbReference type="OrthoDB" id="515887at2759"/>
<feature type="transmembrane region" description="Helical" evidence="7">
    <location>
        <begin position="49"/>
        <end position="69"/>
    </location>
</feature>
<gene>
    <name evidence="9" type="ORF">DPMN_032318</name>
</gene>
<dbReference type="GO" id="GO:0016020">
    <property type="term" value="C:membrane"/>
    <property type="evidence" value="ECO:0007669"/>
    <property type="project" value="UniProtKB-SubCell"/>
</dbReference>
<feature type="transmembrane region" description="Helical" evidence="7">
    <location>
        <begin position="377"/>
        <end position="395"/>
    </location>
</feature>
<evidence type="ECO:0000313" key="9">
    <source>
        <dbReference type="EMBL" id="KAH3869157.1"/>
    </source>
</evidence>
<feature type="transmembrane region" description="Helical" evidence="7">
    <location>
        <begin position="525"/>
        <end position="543"/>
    </location>
</feature>
<reference evidence="9" key="1">
    <citation type="journal article" date="2019" name="bioRxiv">
        <title>The Genome of the Zebra Mussel, Dreissena polymorpha: A Resource for Invasive Species Research.</title>
        <authorList>
            <person name="McCartney M.A."/>
            <person name="Auch B."/>
            <person name="Kono T."/>
            <person name="Mallez S."/>
            <person name="Zhang Y."/>
            <person name="Obille A."/>
            <person name="Becker A."/>
            <person name="Abrahante J.E."/>
            <person name="Garbe J."/>
            <person name="Badalamenti J.P."/>
            <person name="Herman A."/>
            <person name="Mangelson H."/>
            <person name="Liachko I."/>
            <person name="Sullivan S."/>
            <person name="Sone E.D."/>
            <person name="Koren S."/>
            <person name="Silverstein K.A.T."/>
            <person name="Beckman K.B."/>
            <person name="Gohl D.M."/>
        </authorList>
    </citation>
    <scope>NUCLEOTIDE SEQUENCE</scope>
    <source>
        <strain evidence="9">Duluth1</strain>
        <tissue evidence="9">Whole animal</tissue>
    </source>
</reference>
<evidence type="ECO:0000256" key="2">
    <source>
        <dbReference type="ARBA" id="ARBA00005241"/>
    </source>
</evidence>
<dbReference type="PANTHER" id="PTHR16172:SF41">
    <property type="entry name" value="MAJOR FACILITATOR SUPERFAMILY DOMAIN-CONTAINING PROTEIN 6-LIKE"/>
    <property type="match status" value="1"/>
</dbReference>
<dbReference type="InterPro" id="IPR024989">
    <property type="entry name" value="MFS_assoc_dom"/>
</dbReference>
<dbReference type="InterPro" id="IPR036259">
    <property type="entry name" value="MFS_trans_sf"/>
</dbReference>
<reference evidence="9" key="2">
    <citation type="submission" date="2020-11" db="EMBL/GenBank/DDBJ databases">
        <authorList>
            <person name="McCartney M.A."/>
            <person name="Auch B."/>
            <person name="Kono T."/>
            <person name="Mallez S."/>
            <person name="Becker A."/>
            <person name="Gohl D.M."/>
            <person name="Silverstein K.A.T."/>
            <person name="Koren S."/>
            <person name="Bechman K.B."/>
            <person name="Herman A."/>
            <person name="Abrahante J.E."/>
            <person name="Garbe J."/>
        </authorList>
    </citation>
    <scope>NUCLEOTIDE SEQUENCE</scope>
    <source>
        <strain evidence="9">Duluth1</strain>
        <tissue evidence="9">Whole animal</tissue>
    </source>
</reference>
<dbReference type="Pfam" id="PF12832">
    <property type="entry name" value="MFS_1_like"/>
    <property type="match status" value="1"/>
</dbReference>
<feature type="transmembrane region" description="Helical" evidence="7">
    <location>
        <begin position="614"/>
        <end position="635"/>
    </location>
</feature>
<feature type="transmembrane region" description="Helical" evidence="7">
    <location>
        <begin position="415"/>
        <end position="434"/>
    </location>
</feature>
<dbReference type="Gene3D" id="1.20.1250.20">
    <property type="entry name" value="MFS general substrate transporter like domains"/>
    <property type="match status" value="2"/>
</dbReference>
<dbReference type="SUPFAM" id="SSF103473">
    <property type="entry name" value="MFS general substrate transporter"/>
    <property type="match status" value="1"/>
</dbReference>
<sequence length="675" mass="75006">MAIMESHPPVNLVRSIFLCNIFNFFLSASKACLIPFLTLYLKKLGIPATQVGFIICAKTVVGLIFAPLWSMCAVRCGKRRFVLLFSLLVMAATYLSLTAVPSFDKSQFISKCVQNPAFNESQRVTSIDAQLGKNSPGNESVNSNESHHVVASEIPVLPVASPKHTDQSASPKTNVSEEILHLPDQIKSTTAAQTPAPAFSTLSDITPTPKHEEITQKPNDELKAVLQEILIAVGIPARKVKAMSTDHMSSLISTMMDNPNDKNILDEALEKLSPEALQTLQEMTARKRRDVADSGTSVYQNAENASESSEPSYKVWLKKLFKEGVRVRDQLIKTEFHMFVVVLVVLMVGEAFCSPIEKIADDGWFEFLESIDDLEKYGMQKIWSTFAYILFPFIVTLSVDNTDCLFGWTVHPFMLHLYLFGALLGVTFIIAMFYPMTISEKYKYASKVGKGMRQICCSGRSLMLTITLLLMGIVYASYYNFLFWLLDDLQSGEFTMGMCLTLAALSEVPMLLFTEKLVKKIGNGGVVALSLFFLSLRCLYYSFLTTPWAVLPAELSHAFTHTAMWWAVLSSSSFNTSPVLSRSIRSILSSVYFGVGFATGSLVSGIVWDVYGKAILFQAGAVLSIAWFVVASIGLRCCREKDRSTVKYSRLLNSDDVSDTDSAEDDWLEHALKDR</sequence>
<feature type="transmembrane region" description="Helical" evidence="7">
    <location>
        <begin position="587"/>
        <end position="608"/>
    </location>
</feature>
<organism evidence="9 10">
    <name type="scientific">Dreissena polymorpha</name>
    <name type="common">Zebra mussel</name>
    <name type="synonym">Mytilus polymorpha</name>
    <dbReference type="NCBI Taxonomy" id="45954"/>
    <lineage>
        <taxon>Eukaryota</taxon>
        <taxon>Metazoa</taxon>
        <taxon>Spiralia</taxon>
        <taxon>Lophotrochozoa</taxon>
        <taxon>Mollusca</taxon>
        <taxon>Bivalvia</taxon>
        <taxon>Autobranchia</taxon>
        <taxon>Heteroconchia</taxon>
        <taxon>Euheterodonta</taxon>
        <taxon>Imparidentia</taxon>
        <taxon>Neoheterodontei</taxon>
        <taxon>Myida</taxon>
        <taxon>Dreissenoidea</taxon>
        <taxon>Dreissenidae</taxon>
        <taxon>Dreissena</taxon>
    </lineage>
</organism>
<feature type="transmembrane region" description="Helical" evidence="7">
    <location>
        <begin position="12"/>
        <end position="37"/>
    </location>
</feature>
<dbReference type="InterPro" id="IPR051717">
    <property type="entry name" value="MFS_MFSD6"/>
</dbReference>
<protein>
    <recommendedName>
        <fullName evidence="8">Major facilitator superfamily associated domain-containing protein</fullName>
    </recommendedName>
</protein>
<feature type="transmembrane region" description="Helical" evidence="7">
    <location>
        <begin position="81"/>
        <end position="103"/>
    </location>
</feature>
<comment type="similarity">
    <text evidence="2">Belongs to the major facilitator superfamily. MFSD6 family.</text>
</comment>
<evidence type="ECO:0000259" key="8">
    <source>
        <dbReference type="Pfam" id="PF12832"/>
    </source>
</evidence>
<proteinExistence type="inferred from homology"/>
<feature type="transmembrane region" description="Helical" evidence="7">
    <location>
        <begin position="462"/>
        <end position="482"/>
    </location>
</feature>
<keyword evidence="3 7" id="KW-0812">Transmembrane</keyword>
<evidence type="ECO:0000256" key="5">
    <source>
        <dbReference type="ARBA" id="ARBA00023136"/>
    </source>
</evidence>
<evidence type="ECO:0000256" key="4">
    <source>
        <dbReference type="ARBA" id="ARBA00022989"/>
    </source>
</evidence>
<keyword evidence="5 7" id="KW-0472">Membrane</keyword>
<feature type="region of interest" description="Disordered" evidence="6">
    <location>
        <begin position="190"/>
        <end position="210"/>
    </location>
</feature>
<dbReference type="EMBL" id="JAIWYP010000002">
    <property type="protein sequence ID" value="KAH3869157.1"/>
    <property type="molecule type" value="Genomic_DNA"/>
</dbReference>
<accession>A0A9D4M4S1</accession>
<evidence type="ECO:0000256" key="7">
    <source>
        <dbReference type="SAM" id="Phobius"/>
    </source>
</evidence>
<feature type="transmembrane region" description="Helical" evidence="7">
    <location>
        <begin position="336"/>
        <end position="356"/>
    </location>
</feature>
<comment type="caution">
    <text evidence="9">The sequence shown here is derived from an EMBL/GenBank/DDBJ whole genome shotgun (WGS) entry which is preliminary data.</text>
</comment>
<name>A0A9D4M4S1_DREPO</name>
<comment type="subcellular location">
    <subcellularLocation>
        <location evidence="1">Membrane</location>
        <topology evidence="1">Multi-pass membrane protein</topology>
    </subcellularLocation>
</comment>
<feature type="transmembrane region" description="Helical" evidence="7">
    <location>
        <begin position="494"/>
        <end position="513"/>
    </location>
</feature>
<evidence type="ECO:0000256" key="1">
    <source>
        <dbReference type="ARBA" id="ARBA00004141"/>
    </source>
</evidence>
<evidence type="ECO:0000313" key="10">
    <source>
        <dbReference type="Proteomes" id="UP000828390"/>
    </source>
</evidence>
<keyword evidence="10" id="KW-1185">Reference proteome</keyword>
<evidence type="ECO:0000256" key="3">
    <source>
        <dbReference type="ARBA" id="ARBA00022692"/>
    </source>
</evidence>
<keyword evidence="4 7" id="KW-1133">Transmembrane helix</keyword>
<dbReference type="Proteomes" id="UP000828390">
    <property type="component" value="Unassembled WGS sequence"/>
</dbReference>
<feature type="domain" description="Major facilitator superfamily associated" evidence="8">
    <location>
        <begin position="21"/>
        <end position="619"/>
    </location>
</feature>
<dbReference type="AlphaFoldDB" id="A0A9D4M4S1"/>